<dbReference type="SUPFAM" id="SSF52096">
    <property type="entry name" value="ClpP/crotonase"/>
    <property type="match status" value="1"/>
</dbReference>
<evidence type="ECO:0000256" key="4">
    <source>
        <dbReference type="ARBA" id="ARBA00023709"/>
    </source>
</evidence>
<dbReference type="AlphaFoldDB" id="A0A5N0VMA3"/>
<dbReference type="CDD" id="cd06558">
    <property type="entry name" value="crotonase-like"/>
    <property type="match status" value="1"/>
</dbReference>
<dbReference type="PANTHER" id="PTHR11941">
    <property type="entry name" value="ENOYL-COA HYDRATASE-RELATED"/>
    <property type="match status" value="1"/>
</dbReference>
<name>A0A5N0VMA3_9PSEU</name>
<evidence type="ECO:0000313" key="7">
    <source>
        <dbReference type="EMBL" id="KAA9166434.1"/>
    </source>
</evidence>
<comment type="catalytic activity">
    <reaction evidence="4">
        <text>a (3S)-3-hydroxyacyl-CoA = a (2E)-enoyl-CoA + H2O</text>
        <dbReference type="Rhea" id="RHEA:16105"/>
        <dbReference type="ChEBI" id="CHEBI:15377"/>
        <dbReference type="ChEBI" id="CHEBI:57318"/>
        <dbReference type="ChEBI" id="CHEBI:58856"/>
        <dbReference type="EC" id="4.2.1.17"/>
    </reaction>
</comment>
<dbReference type="Gene3D" id="1.10.12.10">
    <property type="entry name" value="Lyase 2-enoyl-coa Hydratase, Chain A, domain 2"/>
    <property type="match status" value="1"/>
</dbReference>
<dbReference type="InterPro" id="IPR014748">
    <property type="entry name" value="Enoyl-CoA_hydra_C"/>
</dbReference>
<dbReference type="InterPro" id="IPR001753">
    <property type="entry name" value="Enoyl-CoA_hydra/iso"/>
</dbReference>
<dbReference type="EMBL" id="VMNW02000002">
    <property type="protein sequence ID" value="KAA9166434.1"/>
    <property type="molecule type" value="Genomic_DNA"/>
</dbReference>
<accession>A0A5N0VMA3</accession>
<evidence type="ECO:0000256" key="6">
    <source>
        <dbReference type="RuleBase" id="RU003707"/>
    </source>
</evidence>
<sequence length="263" mass="28003">MNEGTENPVPVLNVTREGAVATIRIDRPPANAVDPAMIEEFLTVLAPLADDPAVRCVVLTGTGRFFVAGADIAVMRDLSDANQAKMRRWIDVQRALERAPKPVVAAMNGHALGGGAELSLACDLRILADNASFGFPEMALGLFPGAGGSQRLPRLVGPHLAKRLMIDGVRLSARRALELGLVDVVVPQEEFAETVAATARTLAAKPTAAIALLKRVVDEGYGLPIEEALAREEKGVQELMRSADAAEGLQAFLDKRPPEFTGR</sequence>
<dbReference type="PANTHER" id="PTHR11941:SF54">
    <property type="entry name" value="ENOYL-COA HYDRATASE, MITOCHONDRIAL"/>
    <property type="match status" value="1"/>
</dbReference>
<dbReference type="GO" id="GO:0006635">
    <property type="term" value="P:fatty acid beta-oxidation"/>
    <property type="evidence" value="ECO:0007669"/>
    <property type="project" value="TreeGrafter"/>
</dbReference>
<evidence type="ECO:0000256" key="2">
    <source>
        <dbReference type="ARBA" id="ARBA00012076"/>
    </source>
</evidence>
<evidence type="ECO:0000256" key="1">
    <source>
        <dbReference type="ARBA" id="ARBA00005254"/>
    </source>
</evidence>
<dbReference type="GO" id="GO:0004300">
    <property type="term" value="F:enoyl-CoA hydratase activity"/>
    <property type="evidence" value="ECO:0007669"/>
    <property type="project" value="UniProtKB-EC"/>
</dbReference>
<evidence type="ECO:0000256" key="3">
    <source>
        <dbReference type="ARBA" id="ARBA00023239"/>
    </source>
</evidence>
<keyword evidence="8" id="KW-1185">Reference proteome</keyword>
<dbReference type="FunFam" id="1.10.12.10:FF:000001">
    <property type="entry name" value="Probable enoyl-CoA hydratase, mitochondrial"/>
    <property type="match status" value="1"/>
</dbReference>
<dbReference type="InterPro" id="IPR029045">
    <property type="entry name" value="ClpP/crotonase-like_dom_sf"/>
</dbReference>
<dbReference type="PROSITE" id="PS00166">
    <property type="entry name" value="ENOYL_COA_HYDRATASE"/>
    <property type="match status" value="1"/>
</dbReference>
<dbReference type="EC" id="4.2.1.17" evidence="2"/>
<organism evidence="7 8">
    <name type="scientific">Amycolatopsis acidicola</name>
    <dbReference type="NCBI Taxonomy" id="2596893"/>
    <lineage>
        <taxon>Bacteria</taxon>
        <taxon>Bacillati</taxon>
        <taxon>Actinomycetota</taxon>
        <taxon>Actinomycetes</taxon>
        <taxon>Pseudonocardiales</taxon>
        <taxon>Pseudonocardiaceae</taxon>
        <taxon>Amycolatopsis</taxon>
    </lineage>
</organism>
<comment type="similarity">
    <text evidence="1 6">Belongs to the enoyl-CoA hydratase/isomerase family.</text>
</comment>
<protein>
    <recommendedName>
        <fullName evidence="2">enoyl-CoA hydratase</fullName>
        <ecNumber evidence="2">4.2.1.17</ecNumber>
    </recommendedName>
</protein>
<evidence type="ECO:0000313" key="8">
    <source>
        <dbReference type="Proteomes" id="UP000319769"/>
    </source>
</evidence>
<keyword evidence="3" id="KW-0456">Lyase</keyword>
<dbReference type="Pfam" id="PF00378">
    <property type="entry name" value="ECH_1"/>
    <property type="match status" value="1"/>
</dbReference>
<evidence type="ECO:0000256" key="5">
    <source>
        <dbReference type="ARBA" id="ARBA00023717"/>
    </source>
</evidence>
<dbReference type="FunFam" id="3.90.226.10:FF:000009">
    <property type="entry name" value="Carnitinyl-CoA dehydratase"/>
    <property type="match status" value="1"/>
</dbReference>
<dbReference type="Gene3D" id="3.90.226.10">
    <property type="entry name" value="2-enoyl-CoA Hydratase, Chain A, domain 1"/>
    <property type="match status" value="1"/>
</dbReference>
<gene>
    <name evidence="7" type="ORF">FPZ12_002415</name>
</gene>
<dbReference type="InterPro" id="IPR018376">
    <property type="entry name" value="Enoyl-CoA_hyd/isom_CS"/>
</dbReference>
<dbReference type="OrthoDB" id="8452484at2"/>
<comment type="caution">
    <text evidence="7">The sequence shown here is derived from an EMBL/GenBank/DDBJ whole genome shotgun (WGS) entry which is preliminary data.</text>
</comment>
<proteinExistence type="inferred from homology"/>
<dbReference type="Proteomes" id="UP000319769">
    <property type="component" value="Unassembled WGS sequence"/>
</dbReference>
<dbReference type="RefSeq" id="WP_144745890.1">
    <property type="nucleotide sequence ID" value="NZ_VMNW02000002.1"/>
</dbReference>
<comment type="catalytic activity">
    <reaction evidence="5">
        <text>a 4-saturated-(3S)-3-hydroxyacyl-CoA = a (3E)-enoyl-CoA + H2O</text>
        <dbReference type="Rhea" id="RHEA:20724"/>
        <dbReference type="ChEBI" id="CHEBI:15377"/>
        <dbReference type="ChEBI" id="CHEBI:58521"/>
        <dbReference type="ChEBI" id="CHEBI:137480"/>
        <dbReference type="EC" id="4.2.1.17"/>
    </reaction>
</comment>
<reference evidence="7" key="1">
    <citation type="submission" date="2019-09" db="EMBL/GenBank/DDBJ databases">
        <authorList>
            <person name="Teo W.F.A."/>
            <person name="Duangmal K."/>
        </authorList>
    </citation>
    <scope>NUCLEOTIDE SEQUENCE [LARGE SCALE GENOMIC DNA]</scope>
    <source>
        <strain evidence="7">K81G1</strain>
    </source>
</reference>